<keyword evidence="4" id="KW-1185">Reference proteome</keyword>
<keyword evidence="2" id="KW-0378">Hydrolase</keyword>
<name>A0ABP9VIG6_9DEIO</name>
<sequence length="249" mass="28518">MLELKVWADYACFTRPENKAERVSYDVMTPSAARGVLEAVFWKPEFSWQVRQIVVLKEVKRFSILRNEVNTLASERAAKTWATSGGGFYAEEDRAQRHALVLKDVEYIIRADMVLKPHTTDPLVKYTEMFQRRAEKGQAFHQPYLGNREFTAFFGLPEGKENPANIVRQLGGEYAEQKGELSLGRMLFDLEFRQAKKGRLKYRQHDTEGTRWVDGTATPRFFDAVISDGGILHVPAHLYASQQRGETSP</sequence>
<dbReference type="Gene3D" id="3.30.70.2660">
    <property type="match status" value="1"/>
</dbReference>
<dbReference type="Proteomes" id="UP001458946">
    <property type="component" value="Unassembled WGS sequence"/>
</dbReference>
<dbReference type="InterPro" id="IPR021124">
    <property type="entry name" value="CRISPR-assoc_prot_Cas5"/>
</dbReference>
<evidence type="ECO:0000313" key="3">
    <source>
        <dbReference type="EMBL" id="GAA5503168.1"/>
    </source>
</evidence>
<comment type="function">
    <text evidence="2">CRISPR (clustered regularly interspaced short palindromic repeat) is an adaptive immune system that provides protection against mobile genetic elements (viruses, transposable elements and conjugative plasmids). CRISPR clusters contain spacers, sequences complementary to antecedent mobile elements, and target invading nucleic acids. CRISPR clusters are transcribed and processed into CRISPR RNA (crRNA).</text>
</comment>
<keyword evidence="2" id="KW-0694">RNA-binding</keyword>
<dbReference type="InterPro" id="IPR010155">
    <property type="entry name" value="CRISPR-assoc_prot_Cas5d"/>
</dbReference>
<organism evidence="3 4">
    <name type="scientific">Deinococcus xinjiangensis</name>
    <dbReference type="NCBI Taxonomy" id="457454"/>
    <lineage>
        <taxon>Bacteria</taxon>
        <taxon>Thermotogati</taxon>
        <taxon>Deinococcota</taxon>
        <taxon>Deinococci</taxon>
        <taxon>Deinococcales</taxon>
        <taxon>Deinococcaceae</taxon>
        <taxon>Deinococcus</taxon>
    </lineage>
</organism>
<protein>
    <recommendedName>
        <fullName evidence="2">pre-crRNA processing endonuclease</fullName>
        <ecNumber evidence="2">3.1.-.-</ecNumber>
    </recommendedName>
</protein>
<dbReference type="PIRSF" id="PIRSF029950">
    <property type="entry name" value="Cas_CT1134"/>
    <property type="match status" value="1"/>
</dbReference>
<dbReference type="RefSeq" id="WP_353543140.1">
    <property type="nucleotide sequence ID" value="NZ_BAABRN010000040.1"/>
</dbReference>
<accession>A0ABP9VIG6</accession>
<dbReference type="InterPro" id="IPR013422">
    <property type="entry name" value="CRISPR-assoc_prot_Cas5_N"/>
</dbReference>
<reference evidence="3 4" key="1">
    <citation type="submission" date="2024-02" db="EMBL/GenBank/DDBJ databases">
        <title>Deinococcus xinjiangensis NBRC 107630.</title>
        <authorList>
            <person name="Ichikawa N."/>
            <person name="Katano-Makiyama Y."/>
            <person name="Hidaka K."/>
        </authorList>
    </citation>
    <scope>NUCLEOTIDE SEQUENCE [LARGE SCALE GENOMIC DNA]</scope>
    <source>
        <strain evidence="3 4">NBRC 107630</strain>
    </source>
</reference>
<dbReference type="Pfam" id="PF09704">
    <property type="entry name" value="Cas_Cas5d"/>
    <property type="match status" value="1"/>
</dbReference>
<keyword evidence="2" id="KW-0540">Nuclease</keyword>
<dbReference type="NCBIfam" id="TIGR02593">
    <property type="entry name" value="CRISPR_cas5"/>
    <property type="match status" value="1"/>
</dbReference>
<evidence type="ECO:0000313" key="4">
    <source>
        <dbReference type="Proteomes" id="UP001458946"/>
    </source>
</evidence>
<proteinExistence type="inferred from homology"/>
<gene>
    <name evidence="3" type="primary">cas5d_2</name>
    <name evidence="3" type="ORF">Dxin01_02917</name>
</gene>
<comment type="similarity">
    <text evidence="2">Belongs to the CRISPR-associated protein Cas5 family. Subtype I-C/Dvulg subfamily.</text>
</comment>
<dbReference type="NCBIfam" id="TIGR01876">
    <property type="entry name" value="cas_Cas5d"/>
    <property type="match status" value="1"/>
</dbReference>
<dbReference type="EMBL" id="BAABRN010000040">
    <property type="protein sequence ID" value="GAA5503168.1"/>
    <property type="molecule type" value="Genomic_DNA"/>
</dbReference>
<keyword evidence="2" id="KW-0255">Endonuclease</keyword>
<comment type="caution">
    <text evidence="3">The sequence shown here is derived from an EMBL/GenBank/DDBJ whole genome shotgun (WGS) entry which is preliminary data.</text>
</comment>
<evidence type="ECO:0000256" key="2">
    <source>
        <dbReference type="PIRNR" id="PIRNR029950"/>
    </source>
</evidence>
<dbReference type="EC" id="3.1.-.-" evidence="2"/>
<keyword evidence="1 2" id="KW-0051">Antiviral defense</keyword>
<evidence type="ECO:0000256" key="1">
    <source>
        <dbReference type="ARBA" id="ARBA00023118"/>
    </source>
</evidence>